<dbReference type="InterPro" id="IPR050090">
    <property type="entry name" value="Tyrosine_recombinase_XerCD"/>
</dbReference>
<accession>A0A1R4LUC1</accession>
<dbReference type="Proteomes" id="UP000188276">
    <property type="component" value="Unassembled WGS sequence"/>
</dbReference>
<feature type="domain" description="Tyr recombinase" evidence="5">
    <location>
        <begin position="147"/>
        <end position="310"/>
    </location>
</feature>
<evidence type="ECO:0000256" key="2">
    <source>
        <dbReference type="ARBA" id="ARBA00023125"/>
    </source>
</evidence>
<evidence type="ECO:0000256" key="4">
    <source>
        <dbReference type="PROSITE-ProRule" id="PRU01248"/>
    </source>
</evidence>
<dbReference type="SUPFAM" id="SSF56349">
    <property type="entry name" value="DNA breaking-rejoining enzymes"/>
    <property type="match status" value="1"/>
</dbReference>
<dbReference type="InterPro" id="IPR010998">
    <property type="entry name" value="Integrase_recombinase_N"/>
</dbReference>
<dbReference type="GO" id="GO:0003677">
    <property type="term" value="F:DNA binding"/>
    <property type="evidence" value="ECO:0007669"/>
    <property type="project" value="UniProtKB-UniRule"/>
</dbReference>
<dbReference type="PROSITE" id="PS51900">
    <property type="entry name" value="CB"/>
    <property type="match status" value="1"/>
</dbReference>
<dbReference type="PANTHER" id="PTHR30349:SF93">
    <property type="entry name" value="FELS-2 PROPHAGE PROTEIN"/>
    <property type="match status" value="1"/>
</dbReference>
<dbReference type="RefSeq" id="WP_077337774.1">
    <property type="nucleotide sequence ID" value="NZ_FULE01000084.1"/>
</dbReference>
<keyword evidence="3" id="KW-0233">DNA recombination</keyword>
<dbReference type="PANTHER" id="PTHR30349">
    <property type="entry name" value="PHAGE INTEGRASE-RELATED"/>
    <property type="match status" value="1"/>
</dbReference>
<dbReference type="Pfam" id="PF24624">
    <property type="entry name" value="Int_N"/>
    <property type="match status" value="1"/>
</dbReference>
<dbReference type="Gene3D" id="1.10.443.10">
    <property type="entry name" value="Intergrase catalytic core"/>
    <property type="match status" value="1"/>
</dbReference>
<dbReference type="PROSITE" id="PS51898">
    <property type="entry name" value="TYR_RECOMBINASE"/>
    <property type="match status" value="1"/>
</dbReference>
<gene>
    <name evidence="7" type="primary">xerD_2</name>
    <name evidence="7" type="ORF">VR7878_03967</name>
</gene>
<evidence type="ECO:0000256" key="1">
    <source>
        <dbReference type="ARBA" id="ARBA00022908"/>
    </source>
</evidence>
<dbReference type="EMBL" id="FULE01000084">
    <property type="protein sequence ID" value="SJN60063.1"/>
    <property type="molecule type" value="Genomic_DNA"/>
</dbReference>
<dbReference type="GO" id="GO:0006310">
    <property type="term" value="P:DNA recombination"/>
    <property type="evidence" value="ECO:0007669"/>
    <property type="project" value="UniProtKB-KW"/>
</dbReference>
<dbReference type="STRING" id="1123498.VR7878_03967"/>
<dbReference type="Pfam" id="PF00589">
    <property type="entry name" value="Phage_integrase"/>
    <property type="match status" value="1"/>
</dbReference>
<dbReference type="InterPro" id="IPR011010">
    <property type="entry name" value="DNA_brk_join_enz"/>
</dbReference>
<keyword evidence="1" id="KW-0229">DNA integration</keyword>
<evidence type="ECO:0000259" key="5">
    <source>
        <dbReference type="PROSITE" id="PS51898"/>
    </source>
</evidence>
<feature type="domain" description="Core-binding (CB)" evidence="6">
    <location>
        <begin position="47"/>
        <end position="125"/>
    </location>
</feature>
<organism evidence="7 8">
    <name type="scientific">Vibrio ruber (strain DSM 16370 / JCM 11486 / BCRC 17186 / CECT 7878 / LMG 23124 / VR1)</name>
    <dbReference type="NCBI Taxonomy" id="1123498"/>
    <lineage>
        <taxon>Bacteria</taxon>
        <taxon>Pseudomonadati</taxon>
        <taxon>Pseudomonadota</taxon>
        <taxon>Gammaproteobacteria</taxon>
        <taxon>Vibrionales</taxon>
        <taxon>Vibrionaceae</taxon>
        <taxon>Vibrio</taxon>
    </lineage>
</organism>
<dbReference type="GO" id="GO:0015074">
    <property type="term" value="P:DNA integration"/>
    <property type="evidence" value="ECO:0007669"/>
    <property type="project" value="UniProtKB-KW"/>
</dbReference>
<keyword evidence="8" id="KW-1185">Reference proteome</keyword>
<dbReference type="OrthoDB" id="9795573at2"/>
<sequence length="317" mass="36635">MLQQNDAGEWFSDLFPSRTFKIKRDAANYEKTVQLKNESSTINTDDRTLRELIELWYKLHGRTLNDGKRRYDLLHRIAEKMNNPLGRNLTDEEFAKYREGRISEVSTTTANREHSYLRAVFNELKRLGVIKYDNPLSHIRQFKEREGELRFLTHDEIRKLLSSCRQSSNQSLIYIVKICLATGARWSEAENLKASQIANGKITYLNTKNGKNRTVPISDELYEELKQLDKSGDEKMFLYSLSAFRKAIERVQIHLPKGQMSHVLRHSFASHFVMNGGNIVVLKDILGHSTITTTMRYAHLAPDHLSDAVLLNPLVNV</sequence>
<keyword evidence="2 4" id="KW-0238">DNA-binding</keyword>
<dbReference type="InterPro" id="IPR002104">
    <property type="entry name" value="Integrase_catalytic"/>
</dbReference>
<dbReference type="AlphaFoldDB" id="A0A1R4LUC1"/>
<dbReference type="Gene3D" id="1.10.150.130">
    <property type="match status" value="1"/>
</dbReference>
<name>A0A1R4LUC1_VIBR1</name>
<reference evidence="8" key="1">
    <citation type="submission" date="2017-02" db="EMBL/GenBank/DDBJ databases">
        <authorList>
            <person name="Rodrigo-Torres L."/>
            <person name="Arahal R.D."/>
            <person name="Lucena T."/>
        </authorList>
    </citation>
    <scope>NUCLEOTIDE SEQUENCE [LARGE SCALE GENOMIC DNA]</scope>
    <source>
        <strain evidence="8">CECT 7878</strain>
    </source>
</reference>
<dbReference type="CDD" id="cd00796">
    <property type="entry name" value="INT_Rci_Hp1_C"/>
    <property type="match status" value="1"/>
</dbReference>
<evidence type="ECO:0000313" key="7">
    <source>
        <dbReference type="EMBL" id="SJN60063.1"/>
    </source>
</evidence>
<proteinExistence type="predicted"/>
<protein>
    <submittedName>
        <fullName evidence="7">Tyrosine recombinase XerD</fullName>
    </submittedName>
</protein>
<evidence type="ECO:0000256" key="3">
    <source>
        <dbReference type="ARBA" id="ARBA00023172"/>
    </source>
</evidence>
<dbReference type="InterPro" id="IPR013762">
    <property type="entry name" value="Integrase-like_cat_sf"/>
</dbReference>
<evidence type="ECO:0000259" key="6">
    <source>
        <dbReference type="PROSITE" id="PS51900"/>
    </source>
</evidence>
<evidence type="ECO:0000313" key="8">
    <source>
        <dbReference type="Proteomes" id="UP000188276"/>
    </source>
</evidence>
<dbReference type="InterPro" id="IPR044068">
    <property type="entry name" value="CB"/>
</dbReference>
<dbReference type="InterPro" id="IPR057084">
    <property type="entry name" value="Int_N"/>
</dbReference>